<dbReference type="KEGG" id="ssai:N0B31_15560"/>
<evidence type="ECO:0000313" key="4">
    <source>
        <dbReference type="EMBL" id="UWM53550.1"/>
    </source>
</evidence>
<evidence type="ECO:0000256" key="2">
    <source>
        <dbReference type="ARBA" id="ARBA00022801"/>
    </source>
</evidence>
<keyword evidence="2" id="KW-0378">Hydrolase</keyword>
<dbReference type="GO" id="GO:0016787">
    <property type="term" value="F:hydrolase activity"/>
    <property type="evidence" value="ECO:0007669"/>
    <property type="project" value="UniProtKB-KW"/>
</dbReference>
<feature type="domain" description="Nudix hydrolase" evidence="3">
    <location>
        <begin position="37"/>
        <end position="175"/>
    </location>
</feature>
<dbReference type="AlphaFoldDB" id="A0A9E7U3S4"/>
<name>A0A9E7U3S4_9EURY</name>
<organism evidence="4 5">
    <name type="scientific">Salinirubellus salinus</name>
    <dbReference type="NCBI Taxonomy" id="1364945"/>
    <lineage>
        <taxon>Archaea</taxon>
        <taxon>Methanobacteriati</taxon>
        <taxon>Methanobacteriota</taxon>
        <taxon>Stenosarchaea group</taxon>
        <taxon>Halobacteria</taxon>
        <taxon>Halobacteriales</taxon>
        <taxon>Natronomonadaceae</taxon>
        <taxon>Salinirubellus</taxon>
    </lineage>
</organism>
<proteinExistence type="predicted"/>
<sequence>MAHGAPEHCPACGTALEAVDPPTVKRCSTCEEYVFHNPVPNCRVVVVDDDAALLVEILDAYRVEDPPYTDASEWMVPGGQPKVGEQPAETAARELAEETNLTVDPTDLVLFDAVSRQVVAGTHALVCCFAVERSKTDGPLRADSDAGDARFFTPAELAASDRRFRELAVEPDRCRSFEWWTEAARSAVPGAD</sequence>
<dbReference type="RefSeq" id="WP_260592544.1">
    <property type="nucleotide sequence ID" value="NZ_CP104003.1"/>
</dbReference>
<dbReference type="InterPro" id="IPR000086">
    <property type="entry name" value="NUDIX_hydrolase_dom"/>
</dbReference>
<accession>A0A9E7U3S4</accession>
<dbReference type="GeneID" id="74943868"/>
<dbReference type="PROSITE" id="PS00893">
    <property type="entry name" value="NUDIX_BOX"/>
    <property type="match status" value="1"/>
</dbReference>
<dbReference type="PROSITE" id="PS51462">
    <property type="entry name" value="NUDIX"/>
    <property type="match status" value="1"/>
</dbReference>
<protein>
    <submittedName>
        <fullName evidence="4">NUDIX domain-containing protein</fullName>
    </submittedName>
</protein>
<dbReference type="PANTHER" id="PTHR43046:SF14">
    <property type="entry name" value="MUTT_NUDIX FAMILY PROTEIN"/>
    <property type="match status" value="1"/>
</dbReference>
<evidence type="ECO:0000259" key="3">
    <source>
        <dbReference type="PROSITE" id="PS51462"/>
    </source>
</evidence>
<comment type="cofactor">
    <cofactor evidence="1">
        <name>Mg(2+)</name>
        <dbReference type="ChEBI" id="CHEBI:18420"/>
    </cofactor>
</comment>
<dbReference type="InterPro" id="IPR015797">
    <property type="entry name" value="NUDIX_hydrolase-like_dom_sf"/>
</dbReference>
<evidence type="ECO:0000313" key="5">
    <source>
        <dbReference type="Proteomes" id="UP001057580"/>
    </source>
</evidence>
<dbReference type="InterPro" id="IPR020084">
    <property type="entry name" value="NUDIX_hydrolase_CS"/>
</dbReference>
<dbReference type="Gene3D" id="3.90.79.10">
    <property type="entry name" value="Nucleoside Triphosphate Pyrophosphohydrolase"/>
    <property type="match status" value="1"/>
</dbReference>
<dbReference type="EMBL" id="CP104003">
    <property type="protein sequence ID" value="UWM53550.1"/>
    <property type="molecule type" value="Genomic_DNA"/>
</dbReference>
<dbReference type="SUPFAM" id="SSF55811">
    <property type="entry name" value="Nudix"/>
    <property type="match status" value="1"/>
</dbReference>
<reference evidence="4" key="1">
    <citation type="submission" date="2022-09" db="EMBL/GenBank/DDBJ databases">
        <title>Diverse halophilic archaea isolated from saline environments.</title>
        <authorList>
            <person name="Cui H.-L."/>
        </authorList>
    </citation>
    <scope>NUCLEOTIDE SEQUENCE</scope>
    <source>
        <strain evidence="4">ZS-35-S2</strain>
    </source>
</reference>
<dbReference type="Proteomes" id="UP001057580">
    <property type="component" value="Chromosome"/>
</dbReference>
<gene>
    <name evidence="4" type="ORF">N0B31_15560</name>
</gene>
<dbReference type="Pfam" id="PF00293">
    <property type="entry name" value="NUDIX"/>
    <property type="match status" value="1"/>
</dbReference>
<keyword evidence="5" id="KW-1185">Reference proteome</keyword>
<evidence type="ECO:0000256" key="1">
    <source>
        <dbReference type="ARBA" id="ARBA00001946"/>
    </source>
</evidence>
<dbReference type="PANTHER" id="PTHR43046">
    <property type="entry name" value="GDP-MANNOSE MANNOSYL HYDROLASE"/>
    <property type="match status" value="1"/>
</dbReference>